<dbReference type="AlphaFoldDB" id="A0A2A9F6L2"/>
<dbReference type="RefSeq" id="WP_098511012.1">
    <property type="nucleotide sequence ID" value="NZ_JBIAKZ010000015.1"/>
</dbReference>
<dbReference type="GO" id="GO:0016628">
    <property type="term" value="F:oxidoreductase activity, acting on the CH-CH group of donors, NAD or NADP as acceptor"/>
    <property type="evidence" value="ECO:0007669"/>
    <property type="project" value="InterPro"/>
</dbReference>
<keyword evidence="4" id="KW-1185">Reference proteome</keyword>
<dbReference type="SUPFAM" id="SSF50129">
    <property type="entry name" value="GroES-like"/>
    <property type="match status" value="1"/>
</dbReference>
<dbReference type="CDD" id="cd05288">
    <property type="entry name" value="PGDH"/>
    <property type="match status" value="1"/>
</dbReference>
<comment type="caution">
    <text evidence="3">The sequence shown here is derived from an EMBL/GenBank/DDBJ whole genome shotgun (WGS) entry which is preliminary data.</text>
</comment>
<dbReference type="Gene3D" id="3.40.50.720">
    <property type="entry name" value="NAD(P)-binding Rossmann-like Domain"/>
    <property type="match status" value="1"/>
</dbReference>
<keyword evidence="1" id="KW-0560">Oxidoreductase</keyword>
<dbReference type="Pfam" id="PF00107">
    <property type="entry name" value="ADH_zinc_N"/>
    <property type="match status" value="1"/>
</dbReference>
<gene>
    <name evidence="3" type="ORF">ATK36_2064</name>
</gene>
<dbReference type="InterPro" id="IPR011032">
    <property type="entry name" value="GroES-like_sf"/>
</dbReference>
<evidence type="ECO:0000256" key="1">
    <source>
        <dbReference type="ARBA" id="ARBA00023002"/>
    </source>
</evidence>
<accession>A0A2A9F6L2</accession>
<dbReference type="EMBL" id="PDJK01000002">
    <property type="protein sequence ID" value="PFG47047.1"/>
    <property type="molecule type" value="Genomic_DNA"/>
</dbReference>
<evidence type="ECO:0000313" key="3">
    <source>
        <dbReference type="EMBL" id="PFG47047.1"/>
    </source>
</evidence>
<dbReference type="InterPro" id="IPR036291">
    <property type="entry name" value="NAD(P)-bd_dom_sf"/>
</dbReference>
<protein>
    <recommendedName>
        <fullName evidence="2">Enoyl reductase (ER) domain-containing protein</fullName>
    </recommendedName>
</protein>
<evidence type="ECO:0000259" key="2">
    <source>
        <dbReference type="SMART" id="SM00829"/>
    </source>
</evidence>
<reference evidence="3 4" key="1">
    <citation type="submission" date="2017-10" db="EMBL/GenBank/DDBJ databases">
        <title>Sequencing the genomes of 1000 actinobacteria strains.</title>
        <authorList>
            <person name="Klenk H.-P."/>
        </authorList>
    </citation>
    <scope>NUCLEOTIDE SEQUENCE [LARGE SCALE GENOMIC DNA]</scope>
    <source>
        <strain evidence="3 4">DSM 46092</strain>
    </source>
</reference>
<name>A0A2A9F6L2_9PSEU</name>
<dbReference type="Gene3D" id="3.90.180.10">
    <property type="entry name" value="Medium-chain alcohol dehydrogenases, catalytic domain"/>
    <property type="match status" value="1"/>
</dbReference>
<dbReference type="SMART" id="SM00829">
    <property type="entry name" value="PKS_ER"/>
    <property type="match status" value="1"/>
</dbReference>
<sequence length="351" mass="38264">MKIEKWVVREHIEGVPDIDRMYEKVAEDIDTDLADDQMLLRTRYVAADMYLHGISLDTPLGDHVGGASVMEVLEAGPRAAFRPGDLVHGFGGWRSHLVGTGAAELWQTGTFPMVFPAFHRLDPGDYDEKLPVSTALSIMGGPGLTAWGVLNRFMTVGPGHTMVISGATGIVGTLAGQLAKRAGARVIGTTGSPGKADRLRELGFDEVVHYRHGDHAETIGNALRKAAPEGVDRYLDHLGGNITDAVFTMLNIDSQVAVCWQLATQVGQDYAGPRLLPYIMFPRTTIRGIFSLEWFSEENWAALHRDVGGLVRAGEIAYDQTVHHGIDSFPAAYRSLYTDRSASRGKVIVEL</sequence>
<dbReference type="Proteomes" id="UP000243542">
    <property type="component" value="Unassembled WGS sequence"/>
</dbReference>
<dbReference type="InterPro" id="IPR041694">
    <property type="entry name" value="ADH_N_2"/>
</dbReference>
<dbReference type="SUPFAM" id="SSF51735">
    <property type="entry name" value="NAD(P)-binding Rossmann-fold domains"/>
    <property type="match status" value="1"/>
</dbReference>
<dbReference type="Pfam" id="PF16884">
    <property type="entry name" value="ADH_N_2"/>
    <property type="match status" value="1"/>
</dbReference>
<feature type="domain" description="Enoyl reductase (ER)" evidence="2">
    <location>
        <begin position="16"/>
        <end position="349"/>
    </location>
</feature>
<evidence type="ECO:0000313" key="4">
    <source>
        <dbReference type="Proteomes" id="UP000243542"/>
    </source>
</evidence>
<dbReference type="InterPro" id="IPR020843">
    <property type="entry name" value="ER"/>
</dbReference>
<dbReference type="InterPro" id="IPR013149">
    <property type="entry name" value="ADH-like_C"/>
</dbReference>
<dbReference type="PANTHER" id="PTHR43205">
    <property type="entry name" value="PROSTAGLANDIN REDUCTASE"/>
    <property type="match status" value="1"/>
</dbReference>
<dbReference type="PANTHER" id="PTHR43205:SF7">
    <property type="entry name" value="PROSTAGLANDIN REDUCTASE 1"/>
    <property type="match status" value="1"/>
</dbReference>
<proteinExistence type="predicted"/>
<dbReference type="InterPro" id="IPR045010">
    <property type="entry name" value="MDR_fam"/>
</dbReference>
<organism evidence="3 4">
    <name type="scientific">Amycolatopsis sulphurea</name>
    <dbReference type="NCBI Taxonomy" id="76022"/>
    <lineage>
        <taxon>Bacteria</taxon>
        <taxon>Bacillati</taxon>
        <taxon>Actinomycetota</taxon>
        <taxon>Actinomycetes</taxon>
        <taxon>Pseudonocardiales</taxon>
        <taxon>Pseudonocardiaceae</taxon>
        <taxon>Amycolatopsis</taxon>
    </lineage>
</organism>